<keyword evidence="8" id="KW-1185">Reference proteome</keyword>
<keyword evidence="3" id="KW-0862">Zinc</keyword>
<feature type="domain" description="SIAH-type" evidence="6">
    <location>
        <begin position="59"/>
        <end position="116"/>
    </location>
</feature>
<dbReference type="Proteomes" id="UP001154078">
    <property type="component" value="Chromosome 9"/>
</dbReference>
<feature type="compositionally biased region" description="Basic and acidic residues" evidence="5">
    <location>
        <begin position="241"/>
        <end position="252"/>
    </location>
</feature>
<evidence type="ECO:0000313" key="8">
    <source>
        <dbReference type="Proteomes" id="UP001154078"/>
    </source>
</evidence>
<dbReference type="GO" id="GO:0005737">
    <property type="term" value="C:cytoplasm"/>
    <property type="evidence" value="ECO:0007669"/>
    <property type="project" value="TreeGrafter"/>
</dbReference>
<evidence type="ECO:0000256" key="5">
    <source>
        <dbReference type="SAM" id="MobiDB-lite"/>
    </source>
</evidence>
<dbReference type="Gene3D" id="3.30.40.10">
    <property type="entry name" value="Zinc/RING finger domain, C3HC4 (zinc finger)"/>
    <property type="match status" value="1"/>
</dbReference>
<dbReference type="GO" id="GO:0061630">
    <property type="term" value="F:ubiquitin protein ligase activity"/>
    <property type="evidence" value="ECO:0007669"/>
    <property type="project" value="TreeGrafter"/>
</dbReference>
<dbReference type="PANTHER" id="PTHR45877:SF2">
    <property type="entry name" value="E3 UBIQUITIN-PROTEIN LIGASE SINA-RELATED"/>
    <property type="match status" value="1"/>
</dbReference>
<dbReference type="AlphaFoldDB" id="A0A9P0BDS2"/>
<dbReference type="InterPro" id="IPR013010">
    <property type="entry name" value="Znf_SIAH"/>
</dbReference>
<name>A0A9P0BDS2_BRAAE</name>
<keyword evidence="2 4" id="KW-0863">Zinc-finger</keyword>
<proteinExistence type="predicted"/>
<evidence type="ECO:0000256" key="4">
    <source>
        <dbReference type="PROSITE-ProRule" id="PRU00455"/>
    </source>
</evidence>
<dbReference type="EMBL" id="OV121140">
    <property type="protein sequence ID" value="CAH0563532.1"/>
    <property type="molecule type" value="Genomic_DNA"/>
</dbReference>
<evidence type="ECO:0000259" key="6">
    <source>
        <dbReference type="PROSITE" id="PS51081"/>
    </source>
</evidence>
<feature type="region of interest" description="Disordered" evidence="5">
    <location>
        <begin position="241"/>
        <end position="264"/>
    </location>
</feature>
<dbReference type="GO" id="GO:0008270">
    <property type="term" value="F:zinc ion binding"/>
    <property type="evidence" value="ECO:0007669"/>
    <property type="project" value="UniProtKB-KW"/>
</dbReference>
<protein>
    <recommendedName>
        <fullName evidence="6">SIAH-type domain-containing protein</fullName>
    </recommendedName>
</protein>
<dbReference type="GO" id="GO:0043161">
    <property type="term" value="P:proteasome-mediated ubiquitin-dependent protein catabolic process"/>
    <property type="evidence" value="ECO:0007669"/>
    <property type="project" value="TreeGrafter"/>
</dbReference>
<organism evidence="7 8">
    <name type="scientific">Brassicogethes aeneus</name>
    <name type="common">Rape pollen beetle</name>
    <name type="synonym">Meligethes aeneus</name>
    <dbReference type="NCBI Taxonomy" id="1431903"/>
    <lineage>
        <taxon>Eukaryota</taxon>
        <taxon>Metazoa</taxon>
        <taxon>Ecdysozoa</taxon>
        <taxon>Arthropoda</taxon>
        <taxon>Hexapoda</taxon>
        <taxon>Insecta</taxon>
        <taxon>Pterygota</taxon>
        <taxon>Neoptera</taxon>
        <taxon>Endopterygota</taxon>
        <taxon>Coleoptera</taxon>
        <taxon>Polyphaga</taxon>
        <taxon>Cucujiformia</taxon>
        <taxon>Nitidulidae</taxon>
        <taxon>Meligethinae</taxon>
        <taxon>Brassicogethes</taxon>
    </lineage>
</organism>
<evidence type="ECO:0000256" key="1">
    <source>
        <dbReference type="ARBA" id="ARBA00022723"/>
    </source>
</evidence>
<reference evidence="7" key="1">
    <citation type="submission" date="2021-12" db="EMBL/GenBank/DDBJ databases">
        <authorList>
            <person name="King R."/>
        </authorList>
    </citation>
    <scope>NUCLEOTIDE SEQUENCE</scope>
</reference>
<sequence length="302" mass="34641">MTSLLLPDNVLNQLICNKCNKYLSVLPVKVYPNRQTLCGRCCDENDNGVKSLYEKLITTTLFRCVNRYDGCLLAINASQMKEHEEKCTGNTYKCVICNEYEGVSFDLINHYKNVHKKVLSHPIFFLNLKEDNESNFMYITQDFVFIIMVKVDFVKQQIHLFNINVGPISRAESIKHKFHFYSEDKLLYSTDVKKCTNIVNINNEFIVPFSSISNDVDSINCRLDVNLSEIYGGVVCENGERSEKKAPKRPEPPKFPATVPKEPTFNFSQTTSFGEKPNIDFFSTLPTFKFNAKSVSADKQKK</sequence>
<evidence type="ECO:0000313" key="7">
    <source>
        <dbReference type="EMBL" id="CAH0563532.1"/>
    </source>
</evidence>
<keyword evidence="1" id="KW-0479">Metal-binding</keyword>
<dbReference type="PANTHER" id="PTHR45877">
    <property type="entry name" value="E3 UBIQUITIN-PROTEIN LIGASE SIAH2"/>
    <property type="match status" value="1"/>
</dbReference>
<accession>A0A9P0BDS2</accession>
<evidence type="ECO:0000256" key="3">
    <source>
        <dbReference type="ARBA" id="ARBA00022833"/>
    </source>
</evidence>
<dbReference type="SUPFAM" id="SSF49599">
    <property type="entry name" value="TRAF domain-like"/>
    <property type="match status" value="1"/>
</dbReference>
<dbReference type="InterPro" id="IPR004162">
    <property type="entry name" value="SINA-like_animal"/>
</dbReference>
<dbReference type="OrthoDB" id="6780401at2759"/>
<dbReference type="InterPro" id="IPR013083">
    <property type="entry name" value="Znf_RING/FYVE/PHD"/>
</dbReference>
<evidence type="ECO:0000256" key="2">
    <source>
        <dbReference type="ARBA" id="ARBA00022771"/>
    </source>
</evidence>
<dbReference type="GO" id="GO:0031624">
    <property type="term" value="F:ubiquitin conjugating enzyme binding"/>
    <property type="evidence" value="ECO:0007669"/>
    <property type="project" value="TreeGrafter"/>
</dbReference>
<dbReference type="PROSITE" id="PS51081">
    <property type="entry name" value="ZF_SIAH"/>
    <property type="match status" value="1"/>
</dbReference>
<gene>
    <name evidence="7" type="ORF">MELIAE_LOCUS12331</name>
</gene>